<reference evidence="5 6" key="1">
    <citation type="journal article" date="2022" name="ISME Commun">
        <title>Vulcanimicrobium alpinus gen. nov. sp. nov., the first cultivated representative of the candidate phylum 'Eremiobacterota', is a metabolically versatile aerobic anoxygenic phototroph.</title>
        <authorList>
            <person name="Yabe S."/>
            <person name="Muto K."/>
            <person name="Abe K."/>
            <person name="Yokota A."/>
            <person name="Staudigel H."/>
            <person name="Tebo B.M."/>
        </authorList>
    </citation>
    <scope>NUCLEOTIDE SEQUENCE [LARGE SCALE GENOMIC DNA]</scope>
    <source>
        <strain evidence="5 6">WC8-2</strain>
    </source>
</reference>
<sequence length="445" mass="46300">MGRGAEAVEPAPEMNPLLRAVPLVAAILLASSSPEPAAAIGADHAYAIRSAYAKLTDTFYRTVDARTIADGARAAIANAVRGHGTAGSPPPGEGTASILAAVDAARAHSTLSETALTYAALGGMARAVHDKYTAFLSPHELHDFTAPLTPTHFFGIGVLLAEDEATHDVRASYVPPGTPADGAGVRPGYVFDAIDGVRVRRIGLQRTRAKLLGTRGTVVRVRMLRDGKPIAPFTIARADVHAPTVYEKMLPNKVGYIAVAAFGEPTAQEFGAAIARLQQQRANGYVIDLRFNGGGYVGAAVAIADTFIARGPIVSVSGRTGNQEYDADATAIAPKPIAILVNHYSASASEITAGALQDAGLATLVGDRTYGKGVVQELTYFNDGSALKVTTARYLTPRRRVIDGIGLAPDVAVAENKRARLGEPAADAQLAAALRIIGGKIVSAR</sequence>
<dbReference type="Proteomes" id="UP001317532">
    <property type="component" value="Chromosome"/>
</dbReference>
<proteinExistence type="predicted"/>
<dbReference type="GO" id="GO:0008236">
    <property type="term" value="F:serine-type peptidase activity"/>
    <property type="evidence" value="ECO:0007669"/>
    <property type="project" value="UniProtKB-KW"/>
</dbReference>
<evidence type="ECO:0000313" key="5">
    <source>
        <dbReference type="EMBL" id="BDE07226.1"/>
    </source>
</evidence>
<dbReference type="InterPro" id="IPR004447">
    <property type="entry name" value="Peptidase_S41A"/>
</dbReference>
<dbReference type="InterPro" id="IPR005151">
    <property type="entry name" value="Tail-specific_protease"/>
</dbReference>
<dbReference type="Pfam" id="PF03572">
    <property type="entry name" value="Peptidase_S41"/>
    <property type="match status" value="1"/>
</dbReference>
<feature type="domain" description="Tail specific protease" evidence="4">
    <location>
        <begin position="228"/>
        <end position="414"/>
    </location>
</feature>
<evidence type="ECO:0000256" key="3">
    <source>
        <dbReference type="ARBA" id="ARBA00022825"/>
    </source>
</evidence>
<dbReference type="AlphaFoldDB" id="A0AAN2CAL2"/>
<dbReference type="Gene3D" id="3.30.750.44">
    <property type="match status" value="1"/>
</dbReference>
<dbReference type="EMBL" id="AP025523">
    <property type="protein sequence ID" value="BDE07226.1"/>
    <property type="molecule type" value="Genomic_DNA"/>
</dbReference>
<evidence type="ECO:0000259" key="4">
    <source>
        <dbReference type="SMART" id="SM00245"/>
    </source>
</evidence>
<dbReference type="NCBIfam" id="TIGR00225">
    <property type="entry name" value="prc"/>
    <property type="match status" value="1"/>
</dbReference>
<keyword evidence="6" id="KW-1185">Reference proteome</keyword>
<dbReference type="GO" id="GO:0030288">
    <property type="term" value="C:outer membrane-bounded periplasmic space"/>
    <property type="evidence" value="ECO:0007669"/>
    <property type="project" value="TreeGrafter"/>
</dbReference>
<dbReference type="SMART" id="SM00245">
    <property type="entry name" value="TSPc"/>
    <property type="match status" value="1"/>
</dbReference>
<dbReference type="SUPFAM" id="SSF50156">
    <property type="entry name" value="PDZ domain-like"/>
    <property type="match status" value="1"/>
</dbReference>
<keyword evidence="1" id="KW-0645">Protease</keyword>
<evidence type="ECO:0000256" key="2">
    <source>
        <dbReference type="ARBA" id="ARBA00022801"/>
    </source>
</evidence>
<dbReference type="InterPro" id="IPR036034">
    <property type="entry name" value="PDZ_sf"/>
</dbReference>
<keyword evidence="3" id="KW-0720">Serine protease</keyword>
<evidence type="ECO:0000313" key="6">
    <source>
        <dbReference type="Proteomes" id="UP001317532"/>
    </source>
</evidence>
<dbReference type="Gene3D" id="3.90.226.10">
    <property type="entry name" value="2-enoyl-CoA Hydratase, Chain A, domain 1"/>
    <property type="match status" value="1"/>
</dbReference>
<dbReference type="InterPro" id="IPR029045">
    <property type="entry name" value="ClpP/crotonase-like_dom_sf"/>
</dbReference>
<dbReference type="CDD" id="cd07560">
    <property type="entry name" value="Peptidase_S41_CPP"/>
    <property type="match status" value="1"/>
</dbReference>
<dbReference type="SUPFAM" id="SSF52096">
    <property type="entry name" value="ClpP/crotonase"/>
    <property type="match status" value="1"/>
</dbReference>
<dbReference type="Gene3D" id="2.30.42.10">
    <property type="match status" value="1"/>
</dbReference>
<keyword evidence="2" id="KW-0378">Hydrolase</keyword>
<dbReference type="GO" id="GO:0006508">
    <property type="term" value="P:proteolysis"/>
    <property type="evidence" value="ECO:0007669"/>
    <property type="project" value="UniProtKB-KW"/>
</dbReference>
<dbReference type="KEGG" id="vab:WPS_25020"/>
<protein>
    <recommendedName>
        <fullName evidence="4">Tail specific protease domain-containing protein</fullName>
    </recommendedName>
</protein>
<dbReference type="GO" id="GO:0004175">
    <property type="term" value="F:endopeptidase activity"/>
    <property type="evidence" value="ECO:0007669"/>
    <property type="project" value="TreeGrafter"/>
</dbReference>
<name>A0AAN2CAL2_UNVUL</name>
<dbReference type="PANTHER" id="PTHR32060">
    <property type="entry name" value="TAIL-SPECIFIC PROTEASE"/>
    <property type="match status" value="1"/>
</dbReference>
<dbReference type="PANTHER" id="PTHR32060:SF22">
    <property type="entry name" value="CARBOXYL-TERMINAL-PROCESSING PEPTIDASE 3, CHLOROPLASTIC"/>
    <property type="match status" value="1"/>
</dbReference>
<gene>
    <name evidence="5" type="ORF">WPS_25020</name>
</gene>
<accession>A0AAN2CAL2</accession>
<organism evidence="5 6">
    <name type="scientific">Vulcanimicrobium alpinum</name>
    <dbReference type="NCBI Taxonomy" id="3016050"/>
    <lineage>
        <taxon>Bacteria</taxon>
        <taxon>Bacillati</taxon>
        <taxon>Vulcanimicrobiota</taxon>
        <taxon>Vulcanimicrobiia</taxon>
        <taxon>Vulcanimicrobiales</taxon>
        <taxon>Vulcanimicrobiaceae</taxon>
        <taxon>Vulcanimicrobium</taxon>
    </lineage>
</organism>
<evidence type="ECO:0000256" key="1">
    <source>
        <dbReference type="ARBA" id="ARBA00022670"/>
    </source>
</evidence>
<dbReference type="GO" id="GO:0007165">
    <property type="term" value="P:signal transduction"/>
    <property type="evidence" value="ECO:0007669"/>
    <property type="project" value="TreeGrafter"/>
</dbReference>